<reference evidence="4" key="1">
    <citation type="journal article" date="2014" name="Science">
        <title>The coffee genome provides insight into the convergent evolution of caffeine biosynthesis.</title>
        <authorList>
            <person name="Denoeud F."/>
            <person name="Carretero-Paulet L."/>
            <person name="Dereeper A."/>
            <person name="Droc G."/>
            <person name="Guyot R."/>
            <person name="Pietrella M."/>
            <person name="Zheng C."/>
            <person name="Alberti A."/>
            <person name="Anthony F."/>
            <person name="Aprea G."/>
            <person name="Aury J.M."/>
            <person name="Bento P."/>
            <person name="Bernard M."/>
            <person name="Bocs S."/>
            <person name="Campa C."/>
            <person name="Cenci A."/>
            <person name="Combes M.C."/>
            <person name="Crouzillat D."/>
            <person name="Da Silva C."/>
            <person name="Daddiego L."/>
            <person name="De Bellis F."/>
            <person name="Dussert S."/>
            <person name="Garsmeur O."/>
            <person name="Gayraud T."/>
            <person name="Guignon V."/>
            <person name="Jahn K."/>
            <person name="Jamilloux V."/>
            <person name="Joet T."/>
            <person name="Labadie K."/>
            <person name="Lan T."/>
            <person name="Leclercq J."/>
            <person name="Lepelley M."/>
            <person name="Leroy T."/>
            <person name="Li L.T."/>
            <person name="Librado P."/>
            <person name="Lopez L."/>
            <person name="Munoz A."/>
            <person name="Noel B."/>
            <person name="Pallavicini A."/>
            <person name="Perrotta G."/>
            <person name="Poncet V."/>
            <person name="Pot D."/>
            <person name="Priyono X."/>
            <person name="Rigoreau M."/>
            <person name="Rouard M."/>
            <person name="Rozas J."/>
            <person name="Tranchant-Dubreuil C."/>
            <person name="VanBuren R."/>
            <person name="Zhang Q."/>
            <person name="Andrade A.C."/>
            <person name="Argout X."/>
            <person name="Bertrand B."/>
            <person name="de Kochko A."/>
            <person name="Graziosi G."/>
            <person name="Henry R.J."/>
            <person name="Jayarama X."/>
            <person name="Ming R."/>
            <person name="Nagai C."/>
            <person name="Rounsley S."/>
            <person name="Sankoff D."/>
            <person name="Giuliano G."/>
            <person name="Albert V.A."/>
            <person name="Wincker P."/>
            <person name="Lashermes P."/>
        </authorList>
    </citation>
    <scope>NUCLEOTIDE SEQUENCE [LARGE SCALE GENOMIC DNA]</scope>
    <source>
        <strain evidence="4">cv. DH200-94</strain>
    </source>
</reference>
<dbReference type="InParanoid" id="A0A068U8J6"/>
<dbReference type="PANTHER" id="PTHR33184">
    <property type="entry name" value="PROTEIN TAPETUM DETERMINANT 1-LIKE-RELATED"/>
    <property type="match status" value="1"/>
</dbReference>
<evidence type="ECO:0000256" key="1">
    <source>
        <dbReference type="ARBA" id="ARBA00022729"/>
    </source>
</evidence>
<keyword evidence="1" id="KW-0732">Signal</keyword>
<sequence length="272" mass="28919">MSLTPSIYAPSPRSALPFRLNLVSFPSSLLSLSLINKELGLILEEVLRGYSRGEVVVNSGPMKIAVDRCRSAKCKACMALGFACMLLPLLFAVDHYQASESVIETCNGIQEQAFSEENKASSTARKLLAFSGNGTGEDIGDAGDDDGYGGDGDSDSGGDGGLADRIGGQGPSCSKDNILVFQGQTKRMFNGIPTYTVEVQNVCDSASCSISNIHLSCGWFSSARLINPQIFRRLGYNDCLVKDGQALNPGESLTFQYANSFSYPLSVSSVAC</sequence>
<feature type="compositionally biased region" description="Acidic residues" evidence="2">
    <location>
        <begin position="138"/>
        <end position="156"/>
    </location>
</feature>
<accession>A0A068U8J6</accession>
<dbReference type="PANTHER" id="PTHR33184:SF61">
    <property type="entry name" value="TPD1 PROTEIN HOMOLOG 1"/>
    <property type="match status" value="1"/>
</dbReference>
<organism evidence="3 4">
    <name type="scientific">Coffea canephora</name>
    <name type="common">Robusta coffee</name>
    <dbReference type="NCBI Taxonomy" id="49390"/>
    <lineage>
        <taxon>Eukaryota</taxon>
        <taxon>Viridiplantae</taxon>
        <taxon>Streptophyta</taxon>
        <taxon>Embryophyta</taxon>
        <taxon>Tracheophyta</taxon>
        <taxon>Spermatophyta</taxon>
        <taxon>Magnoliopsida</taxon>
        <taxon>eudicotyledons</taxon>
        <taxon>Gunneridae</taxon>
        <taxon>Pentapetalae</taxon>
        <taxon>asterids</taxon>
        <taxon>lamiids</taxon>
        <taxon>Gentianales</taxon>
        <taxon>Rubiaceae</taxon>
        <taxon>Ixoroideae</taxon>
        <taxon>Gardenieae complex</taxon>
        <taxon>Bertiereae - Coffeeae clade</taxon>
        <taxon>Coffeeae</taxon>
        <taxon>Coffea</taxon>
    </lineage>
</organism>
<protein>
    <recommendedName>
        <fullName evidence="5">TPD1 protein homolog 1-like</fullName>
    </recommendedName>
</protein>
<dbReference type="Proteomes" id="UP000295252">
    <property type="component" value="Chromosome XI"/>
</dbReference>
<dbReference type="InterPro" id="IPR040361">
    <property type="entry name" value="TPD1"/>
</dbReference>
<dbReference type="GO" id="GO:0001709">
    <property type="term" value="P:cell fate determination"/>
    <property type="evidence" value="ECO:0007669"/>
    <property type="project" value="TreeGrafter"/>
</dbReference>
<gene>
    <name evidence="3" type="ORF">GSCOC_T00017934001</name>
</gene>
<evidence type="ECO:0008006" key="5">
    <source>
        <dbReference type="Google" id="ProtNLM"/>
    </source>
</evidence>
<dbReference type="EMBL" id="HG739096">
    <property type="protein sequence ID" value="CDP04514.1"/>
    <property type="molecule type" value="Genomic_DNA"/>
</dbReference>
<dbReference type="Gramene" id="CDP04514">
    <property type="protein sequence ID" value="CDP04514"/>
    <property type="gene ID" value="GSCOC_T00017934001"/>
</dbReference>
<keyword evidence="4" id="KW-1185">Reference proteome</keyword>
<dbReference type="AlphaFoldDB" id="A0A068U8J6"/>
<evidence type="ECO:0000313" key="3">
    <source>
        <dbReference type="EMBL" id="CDP04514.1"/>
    </source>
</evidence>
<name>A0A068U8J6_COFCA</name>
<evidence type="ECO:0000313" key="4">
    <source>
        <dbReference type="Proteomes" id="UP000295252"/>
    </source>
</evidence>
<dbReference type="Pfam" id="PF24068">
    <property type="entry name" value="TPD1_C"/>
    <property type="match status" value="1"/>
</dbReference>
<proteinExistence type="predicted"/>
<dbReference type="OrthoDB" id="1572689at2759"/>
<dbReference type="OMA" id="VEDLFHM"/>
<feature type="region of interest" description="Disordered" evidence="2">
    <location>
        <begin position="135"/>
        <end position="162"/>
    </location>
</feature>
<evidence type="ECO:0000256" key="2">
    <source>
        <dbReference type="SAM" id="MobiDB-lite"/>
    </source>
</evidence>
<dbReference type="STRING" id="49390.A0A068U8J6"/>